<feature type="domain" description="5-hmdU DNA kinase helical" evidence="2">
    <location>
        <begin position="253"/>
        <end position="525"/>
    </location>
</feature>
<dbReference type="InterPro" id="IPR047365">
    <property type="entry name" value="Tudor_AtPTM-like"/>
</dbReference>
<sequence>MRSAIGHFSDKPYSHAAFPQDNNTNIIDLTQEHVLTHSTQPRRERRFRKPTEFYKPQNDSCSPTSATERKRKTSPPVIANKSRSPRQKHKLSLDKKYVGSRVGKYFGRQLYLGTITSCDTYYHVLYDDDDEEDLDREELMVGLELYASIRRELSDCQTKEQKMKRTISSLHGRHHPITSLLKDLVRTPKTKGSKNHSTLMPSAQSITQKVHRPHQRLIGPTLFEQHNITATQMDAISRLFSTPHQTHAIPITEFFLFCFERQLIWKRKRCGILDGEHLTKDVKMARNFFCNIYRELDRGTTYFRGNLIRHRTRWDSSDCGAGYNLEEVLWDSLCYRLVNKIETFDRFGSIPHRGEWKAFVNETLQPLWTSEETVFTGAHQTVGKDRYLHTMNSLWENDGAFVKELAVQISTAADIKSCYSSVLRVKNVGKFLAWQVVCDLIEAKAIRFTEDEWVKLGPGAIKGLNVIYGGSLNKSPEPLEKAVFLREIQHKVYEALEISFPRFIGRDITLKNIEHSLCEFCKYKNDKVTRKFDLDGNGSRSHLDFSKGCRICDKLLERSLIKICDLCRSGYCRGCYDGSGQDTGDSWLCSDCVQIESQCIMAYGVGPHRDPVQSHKMR</sequence>
<dbReference type="InterPro" id="IPR040684">
    <property type="entry name" value="HMUDK_hel"/>
</dbReference>
<evidence type="ECO:0000259" key="3">
    <source>
        <dbReference type="Pfam" id="PF21743"/>
    </source>
</evidence>
<keyword evidence="5" id="KW-1185">Reference proteome</keyword>
<reference evidence="4 5" key="1">
    <citation type="journal article" date="2020" name="G3 (Bethesda)">
        <title>Improved Reference Genome for Cyclotella cryptica CCMP332, a Model for Cell Wall Morphogenesis, Salinity Adaptation, and Lipid Production in Diatoms (Bacillariophyta).</title>
        <authorList>
            <person name="Roberts W.R."/>
            <person name="Downey K.M."/>
            <person name="Ruck E.C."/>
            <person name="Traller J.C."/>
            <person name="Alverson A.J."/>
        </authorList>
    </citation>
    <scope>NUCLEOTIDE SEQUENCE [LARGE SCALE GENOMIC DNA]</scope>
    <source>
        <strain evidence="4 5">CCMP332</strain>
    </source>
</reference>
<dbReference type="SUPFAM" id="SSF57903">
    <property type="entry name" value="FYVE/PHD zinc finger"/>
    <property type="match status" value="1"/>
</dbReference>
<gene>
    <name evidence="4" type="ORF">HJC23_005797</name>
</gene>
<protein>
    <submittedName>
        <fullName evidence="4">Uncharacterized protein</fullName>
    </submittedName>
</protein>
<dbReference type="InterPro" id="IPR011011">
    <property type="entry name" value="Znf_FYVE_PHD"/>
</dbReference>
<name>A0ABD3NL55_9STRA</name>
<dbReference type="EMBL" id="JABMIG020000484">
    <property type="protein sequence ID" value="KAL3776597.1"/>
    <property type="molecule type" value="Genomic_DNA"/>
</dbReference>
<feature type="region of interest" description="Disordered" evidence="1">
    <location>
        <begin position="32"/>
        <end position="90"/>
    </location>
</feature>
<feature type="compositionally biased region" description="Polar residues" evidence="1">
    <location>
        <begin position="57"/>
        <end position="66"/>
    </location>
</feature>
<comment type="caution">
    <text evidence="4">The sequence shown here is derived from an EMBL/GenBank/DDBJ whole genome shotgun (WGS) entry which is preliminary data.</text>
</comment>
<evidence type="ECO:0000259" key="2">
    <source>
        <dbReference type="Pfam" id="PF18723"/>
    </source>
</evidence>
<proteinExistence type="predicted"/>
<organism evidence="4 5">
    <name type="scientific">Cyclotella cryptica</name>
    <dbReference type="NCBI Taxonomy" id="29204"/>
    <lineage>
        <taxon>Eukaryota</taxon>
        <taxon>Sar</taxon>
        <taxon>Stramenopiles</taxon>
        <taxon>Ochrophyta</taxon>
        <taxon>Bacillariophyta</taxon>
        <taxon>Coscinodiscophyceae</taxon>
        <taxon>Thalassiosirophycidae</taxon>
        <taxon>Stephanodiscales</taxon>
        <taxon>Stephanodiscaceae</taxon>
        <taxon>Cyclotella</taxon>
    </lineage>
</organism>
<dbReference type="Pfam" id="PF21743">
    <property type="entry name" value="PTM_DIR17_Tudor"/>
    <property type="match status" value="1"/>
</dbReference>
<feature type="domain" description="PTM/DIR17-like Tudor" evidence="3">
    <location>
        <begin position="99"/>
        <end position="139"/>
    </location>
</feature>
<evidence type="ECO:0000313" key="4">
    <source>
        <dbReference type="EMBL" id="KAL3776597.1"/>
    </source>
</evidence>
<evidence type="ECO:0000313" key="5">
    <source>
        <dbReference type="Proteomes" id="UP001516023"/>
    </source>
</evidence>
<evidence type="ECO:0000256" key="1">
    <source>
        <dbReference type="SAM" id="MobiDB-lite"/>
    </source>
</evidence>
<accession>A0ABD3NL55</accession>
<dbReference type="Gene3D" id="2.30.30.140">
    <property type="match status" value="1"/>
</dbReference>
<dbReference type="Pfam" id="PF18723">
    <property type="entry name" value="HMUDK_hel"/>
    <property type="match status" value="1"/>
</dbReference>
<dbReference type="Proteomes" id="UP001516023">
    <property type="component" value="Unassembled WGS sequence"/>
</dbReference>
<dbReference type="AlphaFoldDB" id="A0ABD3NL55"/>